<evidence type="ECO:0000313" key="2">
    <source>
        <dbReference type="Proteomes" id="UP000708208"/>
    </source>
</evidence>
<sequence>MSSLDVVLPKLTKHPWKPNQSHWEFLVISNFSHPAGRTGCQTVLLFRFDHGLSDGHSIMNLLRILFQTPFKFPESSLSRSILTFGQKLKIILTSPYEFVHQMWILPKTGHFNNSDSTADHALDISDYFQNSTVKSIKNKIGAQYMSVMHGAIGAAFEGLFKAINQSPPDYIPVMSVIPFTTHPGGVCNHWMSCFLELPCNANTLSPNDRIFRIEAALENIKN</sequence>
<proteinExistence type="predicted"/>
<feature type="non-terminal residue" evidence="1">
    <location>
        <position position="222"/>
    </location>
</feature>
<evidence type="ECO:0000313" key="1">
    <source>
        <dbReference type="EMBL" id="CAG7821899.1"/>
    </source>
</evidence>
<dbReference type="EMBL" id="CAJVCH010524756">
    <property type="protein sequence ID" value="CAG7821899.1"/>
    <property type="molecule type" value="Genomic_DNA"/>
</dbReference>
<reference evidence="1" key="1">
    <citation type="submission" date="2021-06" db="EMBL/GenBank/DDBJ databases">
        <authorList>
            <person name="Hodson N. C."/>
            <person name="Mongue J. A."/>
            <person name="Jaron S. K."/>
        </authorList>
    </citation>
    <scope>NUCLEOTIDE SEQUENCE</scope>
</reference>
<keyword evidence="2" id="KW-1185">Reference proteome</keyword>
<dbReference type="AlphaFoldDB" id="A0A8J2LFV5"/>
<evidence type="ECO:0008006" key="3">
    <source>
        <dbReference type="Google" id="ProtNLM"/>
    </source>
</evidence>
<dbReference type="OrthoDB" id="8298003at2759"/>
<accession>A0A8J2LFV5</accession>
<gene>
    <name evidence="1" type="ORF">AFUS01_LOCUS32204</name>
</gene>
<comment type="caution">
    <text evidence="1">The sequence shown here is derived from an EMBL/GenBank/DDBJ whole genome shotgun (WGS) entry which is preliminary data.</text>
</comment>
<organism evidence="1 2">
    <name type="scientific">Allacma fusca</name>
    <dbReference type="NCBI Taxonomy" id="39272"/>
    <lineage>
        <taxon>Eukaryota</taxon>
        <taxon>Metazoa</taxon>
        <taxon>Ecdysozoa</taxon>
        <taxon>Arthropoda</taxon>
        <taxon>Hexapoda</taxon>
        <taxon>Collembola</taxon>
        <taxon>Symphypleona</taxon>
        <taxon>Sminthuridae</taxon>
        <taxon>Allacma</taxon>
    </lineage>
</organism>
<name>A0A8J2LFV5_9HEXA</name>
<dbReference type="Proteomes" id="UP000708208">
    <property type="component" value="Unassembled WGS sequence"/>
</dbReference>
<protein>
    <recommendedName>
        <fullName evidence="3">O-acyltransferase WSD1 C-terminal domain-containing protein</fullName>
    </recommendedName>
</protein>